<comment type="caution">
    <text evidence="1">The sequence shown here is derived from an EMBL/GenBank/DDBJ whole genome shotgun (WGS) entry which is preliminary data.</text>
</comment>
<reference evidence="1 2" key="1">
    <citation type="submission" date="2019-07" db="EMBL/GenBank/DDBJ databases">
        <authorList>
            <person name="Kim J."/>
        </authorList>
    </citation>
    <scope>NUCLEOTIDE SEQUENCE [LARGE SCALE GENOMIC DNA]</scope>
    <source>
        <strain evidence="1 2">N4</strain>
    </source>
</reference>
<sequence length="237" mass="27481">MVRSNIGNQDTPYYRMERAILRLVRGSLYRRLSVNEREAFAIEAKVYTLVQSIMDLHHFRDRRILTIRYRDRQSNELIGVNEKIIAEIVANIQIVKEEILYHPFERDVHMDFILTSLDKIVDRHTASECPLSSKSIVKREVVSPVIREEEVVLGNTDEEPEVVKPQSPTMKVKKKENPFVQRSQINTKKNQTPSLPKLTTFLTANVGSILYEQGEYADTGTLNKGESIHEREQFRAN</sequence>
<protein>
    <submittedName>
        <fullName evidence="1">Uncharacterized protein</fullName>
    </submittedName>
</protein>
<evidence type="ECO:0000313" key="1">
    <source>
        <dbReference type="EMBL" id="TVX94078.1"/>
    </source>
</evidence>
<keyword evidence="2" id="KW-1185">Reference proteome</keyword>
<evidence type="ECO:0000313" key="2">
    <source>
        <dbReference type="Proteomes" id="UP000318102"/>
    </source>
</evidence>
<dbReference type="OrthoDB" id="9825436at2"/>
<proteinExistence type="predicted"/>
<gene>
    <name evidence="1" type="ORF">FPZ44_14055</name>
</gene>
<dbReference type="EMBL" id="VNJK01000001">
    <property type="protein sequence ID" value="TVX94078.1"/>
    <property type="molecule type" value="Genomic_DNA"/>
</dbReference>
<dbReference type="AlphaFoldDB" id="A0A559J2G6"/>
<dbReference type="RefSeq" id="WP_144991176.1">
    <property type="nucleotide sequence ID" value="NZ_VNJK01000001.1"/>
</dbReference>
<dbReference type="Proteomes" id="UP000318102">
    <property type="component" value="Unassembled WGS sequence"/>
</dbReference>
<name>A0A559J2G6_9BACL</name>
<accession>A0A559J2G6</accession>
<organism evidence="1 2">
    <name type="scientific">Paenibacillus agilis</name>
    <dbReference type="NCBI Taxonomy" id="3020863"/>
    <lineage>
        <taxon>Bacteria</taxon>
        <taxon>Bacillati</taxon>
        <taxon>Bacillota</taxon>
        <taxon>Bacilli</taxon>
        <taxon>Bacillales</taxon>
        <taxon>Paenibacillaceae</taxon>
        <taxon>Paenibacillus</taxon>
    </lineage>
</organism>